<dbReference type="Proteomes" id="UP000092643">
    <property type="component" value="Unassembled WGS sequence"/>
</dbReference>
<evidence type="ECO:0000313" key="5">
    <source>
        <dbReference type="EMBL" id="OBX01240.1"/>
    </source>
</evidence>
<dbReference type="PATRIC" id="fig|750.21.peg.1488"/>
<evidence type="ECO:0000259" key="3">
    <source>
        <dbReference type="Pfam" id="PF00308"/>
    </source>
</evidence>
<comment type="similarity">
    <text evidence="1">Belongs to the DnaA family.</text>
</comment>
<dbReference type="PRINTS" id="PR00051">
    <property type="entry name" value="DNAA"/>
</dbReference>
<dbReference type="Pfam" id="PF22688">
    <property type="entry name" value="Hda_lid"/>
    <property type="match status" value="1"/>
</dbReference>
<keyword evidence="2" id="KW-0812">Transmembrane</keyword>
<dbReference type="Gene3D" id="1.10.8.60">
    <property type="match status" value="1"/>
</dbReference>
<dbReference type="Gene3D" id="3.40.50.300">
    <property type="entry name" value="P-loop containing nucleotide triphosphate hydrolases"/>
    <property type="match status" value="1"/>
</dbReference>
<dbReference type="GO" id="GO:0032297">
    <property type="term" value="P:negative regulation of DNA-templated DNA replication initiation"/>
    <property type="evidence" value="ECO:0007669"/>
    <property type="project" value="InterPro"/>
</dbReference>
<sequence>MLKPPFFFILITNFLPAILGICLQYQYILPIYEFDPETFDNFDADSNQLLCNSLFKNFAHLQQNFFYIWGAKSSGKTHVLKAANNLFLQQERSAIYIPLTKTHYFSPEILEELEELDLVCLDDLGAIAGNDEWEVAIFDLFNRIKETGKTLLLMSADQPPQQLPIKLPDLRSRLSWGETYQLAELSDDKKAAVLQQAARKQGLELPDEVAKFLLNRLDRDLTYLFSVLEKLDKASLQAQRKLTIPFVKEQLHL</sequence>
<dbReference type="PANTHER" id="PTHR30050">
    <property type="entry name" value="CHROMOSOMAL REPLICATION INITIATOR PROTEIN DNAA"/>
    <property type="match status" value="1"/>
</dbReference>
<feature type="domain" description="Chromosomal replication initiator protein DnaA ATPAse" evidence="3">
    <location>
        <begin position="38"/>
        <end position="178"/>
    </location>
</feature>
<keyword evidence="2" id="KW-0472">Membrane</keyword>
<dbReference type="AlphaFoldDB" id="A0A1A7PJB4"/>
<comment type="caution">
    <text evidence="5">The sequence shown here is derived from an EMBL/GenBank/DDBJ whole genome shotgun (WGS) entry which is preliminary data.</text>
</comment>
<keyword evidence="1" id="KW-0235">DNA replication</keyword>
<dbReference type="Pfam" id="PF00308">
    <property type="entry name" value="Bac_DnaA"/>
    <property type="match status" value="1"/>
</dbReference>
<organism evidence="5 6">
    <name type="scientific">Gallibacterium anatis</name>
    <dbReference type="NCBI Taxonomy" id="750"/>
    <lineage>
        <taxon>Bacteria</taxon>
        <taxon>Pseudomonadati</taxon>
        <taxon>Pseudomonadota</taxon>
        <taxon>Gammaproteobacteria</taxon>
        <taxon>Pasteurellales</taxon>
        <taxon>Pasteurellaceae</taxon>
        <taxon>Gallibacterium</taxon>
    </lineage>
</organism>
<dbReference type="GO" id="GO:0006270">
    <property type="term" value="P:DNA replication initiation"/>
    <property type="evidence" value="ECO:0007669"/>
    <property type="project" value="TreeGrafter"/>
</dbReference>
<dbReference type="InterPro" id="IPR020591">
    <property type="entry name" value="Chromosome_initiator_DnaA-like"/>
</dbReference>
<proteinExistence type="inferred from homology"/>
<protein>
    <submittedName>
        <fullName evidence="5">DNA replication protein</fullName>
    </submittedName>
</protein>
<dbReference type="InterPro" id="IPR027417">
    <property type="entry name" value="P-loop_NTPase"/>
</dbReference>
<accession>A0A1A7PJB4</accession>
<evidence type="ECO:0000259" key="4">
    <source>
        <dbReference type="Pfam" id="PF22688"/>
    </source>
</evidence>
<feature type="domain" description="Hda lid" evidence="4">
    <location>
        <begin position="187"/>
        <end position="251"/>
    </location>
</feature>
<dbReference type="EMBL" id="JTJO01000004">
    <property type="protein sequence ID" value="OBX01240.1"/>
    <property type="molecule type" value="Genomic_DNA"/>
</dbReference>
<dbReference type="PANTHER" id="PTHR30050:SF5">
    <property type="entry name" value="DNAA REGULATORY INACTIVATOR HDA"/>
    <property type="match status" value="1"/>
</dbReference>
<gene>
    <name evidence="5" type="ORF">QV03_00705</name>
</gene>
<dbReference type="InterPro" id="IPR055199">
    <property type="entry name" value="Hda_lid"/>
</dbReference>
<reference evidence="5 6" key="1">
    <citation type="submission" date="2014-11" db="EMBL/GenBank/DDBJ databases">
        <title>Pan-genome of Gallibacterium spp.</title>
        <authorList>
            <person name="Kudirkiene E."/>
            <person name="Bojesen A.M."/>
        </authorList>
    </citation>
    <scope>NUCLEOTIDE SEQUENCE [LARGE SCALE GENOMIC DNA]</scope>
    <source>
        <strain evidence="5 6">F 279</strain>
    </source>
</reference>
<dbReference type="InterPro" id="IPR013317">
    <property type="entry name" value="DnaA_dom"/>
</dbReference>
<evidence type="ECO:0000313" key="6">
    <source>
        <dbReference type="Proteomes" id="UP000092643"/>
    </source>
</evidence>
<dbReference type="NCBIfam" id="NF005982">
    <property type="entry name" value="PRK08084.1"/>
    <property type="match status" value="1"/>
</dbReference>
<dbReference type="OrthoDB" id="9784878at2"/>
<evidence type="ECO:0000256" key="2">
    <source>
        <dbReference type="SAM" id="Phobius"/>
    </source>
</evidence>
<feature type="transmembrane region" description="Helical" evidence="2">
    <location>
        <begin position="6"/>
        <end position="25"/>
    </location>
</feature>
<dbReference type="SUPFAM" id="SSF52540">
    <property type="entry name" value="P-loop containing nucleoside triphosphate hydrolases"/>
    <property type="match status" value="1"/>
</dbReference>
<keyword evidence="2" id="KW-1133">Transmembrane helix</keyword>
<name>A0A1A7PJB4_9PAST</name>
<evidence type="ECO:0000256" key="1">
    <source>
        <dbReference type="RuleBase" id="RU004227"/>
    </source>
</evidence>
<dbReference type="NCBIfam" id="TIGR03420">
    <property type="entry name" value="DnaA_homol_Hda"/>
    <property type="match status" value="1"/>
</dbReference>
<dbReference type="InterPro" id="IPR017788">
    <property type="entry name" value="Hda"/>
</dbReference>